<name>A0A7C6AGB0_UNCW3</name>
<dbReference type="PROSITE" id="PS51273">
    <property type="entry name" value="GATASE_TYPE_1"/>
    <property type="match status" value="1"/>
</dbReference>
<dbReference type="GO" id="GO:0005829">
    <property type="term" value="C:cytosol"/>
    <property type="evidence" value="ECO:0007669"/>
    <property type="project" value="TreeGrafter"/>
</dbReference>
<dbReference type="Pfam" id="PF00117">
    <property type="entry name" value="GATase"/>
    <property type="match status" value="1"/>
</dbReference>
<organism evidence="7">
    <name type="scientific">candidate division WOR-3 bacterium</name>
    <dbReference type="NCBI Taxonomy" id="2052148"/>
    <lineage>
        <taxon>Bacteria</taxon>
        <taxon>Bacteria division WOR-3</taxon>
    </lineage>
</organism>
<evidence type="ECO:0000313" key="7">
    <source>
        <dbReference type="EMBL" id="HHS62952.1"/>
    </source>
</evidence>
<evidence type="ECO:0000256" key="2">
    <source>
        <dbReference type="ARBA" id="ARBA00022741"/>
    </source>
</evidence>
<dbReference type="PANTHER" id="PTHR11922">
    <property type="entry name" value="GMP SYNTHASE-RELATED"/>
    <property type="match status" value="1"/>
</dbReference>
<dbReference type="PRINTS" id="PR00096">
    <property type="entry name" value="GATASE"/>
</dbReference>
<protein>
    <submittedName>
        <fullName evidence="7">GMP synthase</fullName>
        <ecNumber evidence="7">6.3.5.2</ecNumber>
    </submittedName>
</protein>
<dbReference type="AlphaFoldDB" id="A0A7C6AGB0"/>
<comment type="caution">
    <text evidence="7">The sequence shown here is derived from an EMBL/GenBank/DDBJ whole genome shotgun (WGS) entry which is preliminary data.</text>
</comment>
<keyword evidence="5" id="KW-0067">ATP-binding</keyword>
<dbReference type="SUPFAM" id="SSF52317">
    <property type="entry name" value="Class I glutamine amidotransferase-like"/>
    <property type="match status" value="1"/>
</dbReference>
<keyword evidence="4" id="KW-0658">Purine biosynthesis</keyword>
<dbReference type="GO" id="GO:0005524">
    <property type="term" value="F:ATP binding"/>
    <property type="evidence" value="ECO:0007669"/>
    <property type="project" value="UniProtKB-KW"/>
</dbReference>
<dbReference type="GO" id="GO:0003921">
    <property type="term" value="F:GMP synthase activity"/>
    <property type="evidence" value="ECO:0007669"/>
    <property type="project" value="TreeGrafter"/>
</dbReference>
<feature type="domain" description="Glutamine amidotransferase" evidence="6">
    <location>
        <begin position="5"/>
        <end position="193"/>
    </location>
</feature>
<dbReference type="PRINTS" id="PR00097">
    <property type="entry name" value="ANTSNTHASEII"/>
</dbReference>
<sequence>MRTLIIDCYLPNSPQIEHLYKVISDITTDVVEIKDASVIGVEEDVRLYNAIIISGSQRKLAEIGTYELYANVGEMIKRCEKPILGICFGHQLISMAFYEDVVPMGQKIEGYYMVKRVNHDELFEGLPDKFLVMESHQEMVKNLPYEFVLLAESPNCSIEAIKHRTLPIYGVQFHPERYDDKHPAGGIVLENFFKIASFFIK</sequence>
<keyword evidence="1 7" id="KW-0436">Ligase</keyword>
<keyword evidence="3" id="KW-0332">GMP biosynthesis</keyword>
<dbReference type="PANTHER" id="PTHR11922:SF2">
    <property type="entry name" value="GMP SYNTHASE [GLUTAMINE-HYDROLYZING]"/>
    <property type="match status" value="1"/>
</dbReference>
<dbReference type="InterPro" id="IPR029062">
    <property type="entry name" value="Class_I_gatase-like"/>
</dbReference>
<evidence type="ECO:0000256" key="1">
    <source>
        <dbReference type="ARBA" id="ARBA00022598"/>
    </source>
</evidence>
<keyword evidence="2" id="KW-0547">Nucleotide-binding</keyword>
<evidence type="ECO:0000256" key="5">
    <source>
        <dbReference type="ARBA" id="ARBA00022840"/>
    </source>
</evidence>
<proteinExistence type="predicted"/>
<accession>A0A7C6AGB0</accession>
<dbReference type="InterPro" id="IPR017926">
    <property type="entry name" value="GATASE"/>
</dbReference>
<evidence type="ECO:0000256" key="3">
    <source>
        <dbReference type="ARBA" id="ARBA00022749"/>
    </source>
</evidence>
<reference evidence="7" key="1">
    <citation type="journal article" date="2020" name="mSystems">
        <title>Genome- and Community-Level Interaction Insights into Carbon Utilization and Element Cycling Functions of Hydrothermarchaeota in Hydrothermal Sediment.</title>
        <authorList>
            <person name="Zhou Z."/>
            <person name="Liu Y."/>
            <person name="Xu W."/>
            <person name="Pan J."/>
            <person name="Luo Z.H."/>
            <person name="Li M."/>
        </authorList>
    </citation>
    <scope>NUCLEOTIDE SEQUENCE [LARGE SCALE GENOMIC DNA]</scope>
    <source>
        <strain evidence="7">SpSt-783</strain>
    </source>
</reference>
<dbReference type="Gene3D" id="3.40.50.880">
    <property type="match status" value="1"/>
</dbReference>
<dbReference type="EMBL" id="DTHJ01000105">
    <property type="protein sequence ID" value="HHS62952.1"/>
    <property type="molecule type" value="Genomic_DNA"/>
</dbReference>
<evidence type="ECO:0000259" key="6">
    <source>
        <dbReference type="Pfam" id="PF00117"/>
    </source>
</evidence>
<dbReference type="EC" id="6.3.5.2" evidence="7"/>
<gene>
    <name evidence="7" type="ORF">ENV70_05005</name>
</gene>
<evidence type="ECO:0000256" key="4">
    <source>
        <dbReference type="ARBA" id="ARBA00022755"/>
    </source>
</evidence>